<organism evidence="3 4">
    <name type="scientific">Bifiguratus adelaidae</name>
    <dbReference type="NCBI Taxonomy" id="1938954"/>
    <lineage>
        <taxon>Eukaryota</taxon>
        <taxon>Fungi</taxon>
        <taxon>Fungi incertae sedis</taxon>
        <taxon>Mucoromycota</taxon>
        <taxon>Mucoromycotina</taxon>
        <taxon>Endogonomycetes</taxon>
        <taxon>Endogonales</taxon>
        <taxon>Endogonales incertae sedis</taxon>
        <taxon>Bifiguratus</taxon>
    </lineage>
</organism>
<evidence type="ECO:0000256" key="1">
    <source>
        <dbReference type="SAM" id="MobiDB-lite"/>
    </source>
</evidence>
<feature type="region of interest" description="Disordered" evidence="1">
    <location>
        <begin position="28"/>
        <end position="92"/>
    </location>
</feature>
<accession>A0A261XYT2</accession>
<gene>
    <name evidence="3" type="ORF">BZG36_03412</name>
</gene>
<evidence type="ECO:0000259" key="2">
    <source>
        <dbReference type="PROSITE" id="PS50105"/>
    </source>
</evidence>
<dbReference type="AlphaFoldDB" id="A0A261XYT2"/>
<dbReference type="PROSITE" id="PS50105">
    <property type="entry name" value="SAM_DOMAIN"/>
    <property type="match status" value="1"/>
</dbReference>
<name>A0A261XYT2_9FUNG</name>
<keyword evidence="4" id="KW-1185">Reference proteome</keyword>
<protein>
    <recommendedName>
        <fullName evidence="2">SAM domain-containing protein</fullName>
    </recommendedName>
</protein>
<reference evidence="3 4" key="1">
    <citation type="journal article" date="2017" name="Mycologia">
        <title>Bifiguratus adelaidae, gen. et sp. nov., a new member of Mucoromycotina in endophytic and soil-dwelling habitats.</title>
        <authorList>
            <person name="Torres-Cruz T.J."/>
            <person name="Billingsley Tobias T.L."/>
            <person name="Almatruk M."/>
            <person name="Hesse C."/>
            <person name="Kuske C.R."/>
            <person name="Desiro A."/>
            <person name="Benucci G.M."/>
            <person name="Bonito G."/>
            <person name="Stajich J.E."/>
            <person name="Dunlap C."/>
            <person name="Arnold A.E."/>
            <person name="Porras-Alfaro A."/>
        </authorList>
    </citation>
    <scope>NUCLEOTIDE SEQUENCE [LARGE SCALE GENOMIC DNA]</scope>
    <source>
        <strain evidence="3 4">AZ0501</strain>
    </source>
</reference>
<dbReference type="InterPro" id="IPR001660">
    <property type="entry name" value="SAM"/>
</dbReference>
<proteinExistence type="predicted"/>
<evidence type="ECO:0000313" key="3">
    <source>
        <dbReference type="EMBL" id="OZJ03526.1"/>
    </source>
</evidence>
<dbReference type="EMBL" id="MVBO01000081">
    <property type="protein sequence ID" value="OZJ03526.1"/>
    <property type="molecule type" value="Genomic_DNA"/>
</dbReference>
<comment type="caution">
    <text evidence="3">The sequence shown here is derived from an EMBL/GenBank/DDBJ whole genome shotgun (WGS) entry which is preliminary data.</text>
</comment>
<feature type="compositionally biased region" description="Basic residues" evidence="1">
    <location>
        <begin position="48"/>
        <end position="57"/>
    </location>
</feature>
<evidence type="ECO:0000313" key="4">
    <source>
        <dbReference type="Proteomes" id="UP000242875"/>
    </source>
</evidence>
<feature type="compositionally biased region" description="Polar residues" evidence="1">
    <location>
        <begin position="68"/>
        <end position="78"/>
    </location>
</feature>
<dbReference type="SMART" id="SM00454">
    <property type="entry name" value="SAM"/>
    <property type="match status" value="1"/>
</dbReference>
<dbReference type="SUPFAM" id="SSF47769">
    <property type="entry name" value="SAM/Pointed domain"/>
    <property type="match status" value="1"/>
</dbReference>
<dbReference type="Gene3D" id="1.10.150.50">
    <property type="entry name" value="Transcription Factor, Ets-1"/>
    <property type="match status" value="1"/>
</dbReference>
<sequence>MAQGSEDPMSFQPGPDFWSALYNAIKANKPSEEPTEQNPLENFDRFTSRRQRRKNRRERSANERRTQKSQNNQRSQNARLLDQPPREPYWEKEPIEWTEKDVSDWTEDLNLPKGAKDFARKAFQLHRISGDILVSLHEHHLHEMCFQVVGIRLTILNAIKDLRKESHDPDYVDWDEDYDIDEDDIDVDEELFED</sequence>
<dbReference type="Pfam" id="PF07647">
    <property type="entry name" value="SAM_2"/>
    <property type="match status" value="1"/>
</dbReference>
<dbReference type="InterPro" id="IPR013761">
    <property type="entry name" value="SAM/pointed_sf"/>
</dbReference>
<dbReference type="Proteomes" id="UP000242875">
    <property type="component" value="Unassembled WGS sequence"/>
</dbReference>
<feature type="domain" description="SAM" evidence="2">
    <location>
        <begin position="97"/>
        <end position="165"/>
    </location>
</feature>